<evidence type="ECO:0000313" key="2">
    <source>
        <dbReference type="EMBL" id="KAJ1104371.1"/>
    </source>
</evidence>
<feature type="region of interest" description="Disordered" evidence="1">
    <location>
        <begin position="1"/>
        <end position="168"/>
    </location>
</feature>
<dbReference type="EMBL" id="JANPWB010000013">
    <property type="protein sequence ID" value="KAJ1104371.1"/>
    <property type="molecule type" value="Genomic_DNA"/>
</dbReference>
<comment type="caution">
    <text evidence="2">The sequence shown here is derived from an EMBL/GenBank/DDBJ whole genome shotgun (WGS) entry which is preliminary data.</text>
</comment>
<organism evidence="2 3">
    <name type="scientific">Pleurodeles waltl</name>
    <name type="common">Iberian ribbed newt</name>
    <dbReference type="NCBI Taxonomy" id="8319"/>
    <lineage>
        <taxon>Eukaryota</taxon>
        <taxon>Metazoa</taxon>
        <taxon>Chordata</taxon>
        <taxon>Craniata</taxon>
        <taxon>Vertebrata</taxon>
        <taxon>Euteleostomi</taxon>
        <taxon>Amphibia</taxon>
        <taxon>Batrachia</taxon>
        <taxon>Caudata</taxon>
        <taxon>Salamandroidea</taxon>
        <taxon>Salamandridae</taxon>
        <taxon>Pleurodelinae</taxon>
        <taxon>Pleurodeles</taxon>
    </lineage>
</organism>
<evidence type="ECO:0000256" key="1">
    <source>
        <dbReference type="SAM" id="MobiDB-lite"/>
    </source>
</evidence>
<sequence>MHGNPPQTLFRVPCHLVGRRAKPRTGAPTPGPAGAPEPKLAEEASPGPVDSQAWANQGTAGWRKGATVPGPARGSLNMAMQGSPPWTPSKVPCPTVDGWMKPRTGAPTLGPSRTLAQGPAGAPKLKPKGEDSPGQVDSQAWPLRVRKTGGSVCPPQGPPGARDPVMAL</sequence>
<gene>
    <name evidence="2" type="ORF">NDU88_001783</name>
</gene>
<reference evidence="2" key="1">
    <citation type="journal article" date="2022" name="bioRxiv">
        <title>Sequencing and chromosome-scale assembly of the giantPleurodeles waltlgenome.</title>
        <authorList>
            <person name="Brown T."/>
            <person name="Elewa A."/>
            <person name="Iarovenko S."/>
            <person name="Subramanian E."/>
            <person name="Araus A.J."/>
            <person name="Petzold A."/>
            <person name="Susuki M."/>
            <person name="Suzuki K.-i.T."/>
            <person name="Hayashi T."/>
            <person name="Toyoda A."/>
            <person name="Oliveira C."/>
            <person name="Osipova E."/>
            <person name="Leigh N.D."/>
            <person name="Simon A."/>
            <person name="Yun M.H."/>
        </authorList>
    </citation>
    <scope>NUCLEOTIDE SEQUENCE</scope>
    <source>
        <strain evidence="2">20211129_DDA</strain>
        <tissue evidence="2">Liver</tissue>
    </source>
</reference>
<protein>
    <submittedName>
        <fullName evidence="2">Uncharacterized protein</fullName>
    </submittedName>
</protein>
<proteinExistence type="predicted"/>
<keyword evidence="3" id="KW-1185">Reference proteome</keyword>
<accession>A0AAV7MKP3</accession>
<dbReference type="AlphaFoldDB" id="A0AAV7MKP3"/>
<dbReference type="Proteomes" id="UP001066276">
    <property type="component" value="Chromosome 9"/>
</dbReference>
<name>A0AAV7MKP3_PLEWA</name>
<evidence type="ECO:0000313" key="3">
    <source>
        <dbReference type="Proteomes" id="UP001066276"/>
    </source>
</evidence>